<comment type="subcellular location">
    <subcellularLocation>
        <location evidence="1">Cell membrane</location>
        <topology evidence="1">Single-pass membrane protein</topology>
    </subcellularLocation>
</comment>
<evidence type="ECO:0008006" key="7">
    <source>
        <dbReference type="Google" id="ProtNLM"/>
    </source>
</evidence>
<dbReference type="InterPro" id="IPR003400">
    <property type="entry name" value="ExbD"/>
</dbReference>
<keyword evidence="3" id="KW-0812">Transmembrane</keyword>
<dbReference type="EMBL" id="UINC01077596">
    <property type="protein sequence ID" value="SVC17861.1"/>
    <property type="molecule type" value="Genomic_DNA"/>
</dbReference>
<gene>
    <name evidence="6" type="ORF">METZ01_LOCUS270715</name>
</gene>
<feature type="non-terminal residue" evidence="6">
    <location>
        <position position="130"/>
    </location>
</feature>
<keyword evidence="4" id="KW-1133">Transmembrane helix</keyword>
<proteinExistence type="predicted"/>
<keyword evidence="2" id="KW-1003">Cell membrane</keyword>
<dbReference type="GO" id="GO:0022857">
    <property type="term" value="F:transmembrane transporter activity"/>
    <property type="evidence" value="ECO:0007669"/>
    <property type="project" value="InterPro"/>
</dbReference>
<evidence type="ECO:0000256" key="5">
    <source>
        <dbReference type="ARBA" id="ARBA00023136"/>
    </source>
</evidence>
<evidence type="ECO:0000313" key="6">
    <source>
        <dbReference type="EMBL" id="SVC17861.1"/>
    </source>
</evidence>
<evidence type="ECO:0000256" key="2">
    <source>
        <dbReference type="ARBA" id="ARBA00022475"/>
    </source>
</evidence>
<protein>
    <recommendedName>
        <fullName evidence="7">Biopolymer transporter ExbD</fullName>
    </recommendedName>
</protein>
<reference evidence="6" key="1">
    <citation type="submission" date="2018-05" db="EMBL/GenBank/DDBJ databases">
        <authorList>
            <person name="Lanie J.A."/>
            <person name="Ng W.-L."/>
            <person name="Kazmierczak K.M."/>
            <person name="Andrzejewski T.M."/>
            <person name="Davidsen T.M."/>
            <person name="Wayne K.J."/>
            <person name="Tettelin H."/>
            <person name="Glass J.I."/>
            <person name="Rusch D."/>
            <person name="Podicherti R."/>
            <person name="Tsui H.-C.T."/>
            <person name="Winkler M.E."/>
        </authorList>
    </citation>
    <scope>NUCLEOTIDE SEQUENCE</scope>
</reference>
<dbReference type="Pfam" id="PF02472">
    <property type="entry name" value="ExbD"/>
    <property type="match status" value="1"/>
</dbReference>
<name>A0A382K5C3_9ZZZZ</name>
<accession>A0A382K5C3</accession>
<evidence type="ECO:0000256" key="3">
    <source>
        <dbReference type="ARBA" id="ARBA00022692"/>
    </source>
</evidence>
<evidence type="ECO:0000256" key="4">
    <source>
        <dbReference type="ARBA" id="ARBA00022989"/>
    </source>
</evidence>
<dbReference type="GO" id="GO:0005886">
    <property type="term" value="C:plasma membrane"/>
    <property type="evidence" value="ECO:0007669"/>
    <property type="project" value="UniProtKB-SubCell"/>
</dbReference>
<sequence>MKLRRQSLLTEPPASATSDIAFILIIFFLVCASVQQEDGRPQEIPNSDKEQQAKNPIRVNLERDHVKLNGEVLAMKTFRDKVGKLLAQKVNEAEKTVSIRCSPTVPYQRWMNVTAWIEDAGGTIALMRKV</sequence>
<dbReference type="AlphaFoldDB" id="A0A382K5C3"/>
<keyword evidence="5" id="KW-0472">Membrane</keyword>
<organism evidence="6">
    <name type="scientific">marine metagenome</name>
    <dbReference type="NCBI Taxonomy" id="408172"/>
    <lineage>
        <taxon>unclassified sequences</taxon>
        <taxon>metagenomes</taxon>
        <taxon>ecological metagenomes</taxon>
    </lineage>
</organism>
<evidence type="ECO:0000256" key="1">
    <source>
        <dbReference type="ARBA" id="ARBA00004162"/>
    </source>
</evidence>